<reference evidence="2 3" key="1">
    <citation type="submission" date="2016-08" db="EMBL/GenBank/DDBJ databases">
        <title>Complete genome sequence of Streptomyces agglomeratus strain 6-3-2, a novel anti-MRSA actinomycete isolated from Wuli of Tebit, China.</title>
        <authorList>
            <person name="Chen X."/>
        </authorList>
    </citation>
    <scope>NUCLEOTIDE SEQUENCE [LARGE SCALE GENOMIC DNA]</scope>
    <source>
        <strain evidence="2 3">6-3-2</strain>
    </source>
</reference>
<feature type="transmembrane region" description="Helical" evidence="1">
    <location>
        <begin position="354"/>
        <end position="376"/>
    </location>
</feature>
<evidence type="ECO:0008006" key="4">
    <source>
        <dbReference type="Google" id="ProtNLM"/>
    </source>
</evidence>
<evidence type="ECO:0000256" key="1">
    <source>
        <dbReference type="SAM" id="Phobius"/>
    </source>
</evidence>
<feature type="transmembrane region" description="Helical" evidence="1">
    <location>
        <begin position="117"/>
        <end position="135"/>
    </location>
</feature>
<feature type="transmembrane region" description="Helical" evidence="1">
    <location>
        <begin position="285"/>
        <end position="307"/>
    </location>
</feature>
<feature type="transmembrane region" description="Helical" evidence="1">
    <location>
        <begin position="206"/>
        <end position="224"/>
    </location>
</feature>
<keyword evidence="1" id="KW-0472">Membrane</keyword>
<name>A0A1E5NZB0_9ACTN</name>
<gene>
    <name evidence="2" type="ORF">AS594_39715</name>
</gene>
<feature type="transmembrane region" description="Helical" evidence="1">
    <location>
        <begin position="244"/>
        <end position="264"/>
    </location>
</feature>
<feature type="transmembrane region" description="Helical" evidence="1">
    <location>
        <begin position="448"/>
        <end position="470"/>
    </location>
</feature>
<dbReference type="AlphaFoldDB" id="A0A1E5NZB0"/>
<dbReference type="Proteomes" id="UP000095759">
    <property type="component" value="Unassembled WGS sequence"/>
</dbReference>
<feature type="transmembrane region" description="Helical" evidence="1">
    <location>
        <begin position="147"/>
        <end position="171"/>
    </location>
</feature>
<keyword evidence="3" id="KW-1185">Reference proteome</keyword>
<organism evidence="2 3">
    <name type="scientific">Streptomyces agglomeratus</name>
    <dbReference type="NCBI Taxonomy" id="285458"/>
    <lineage>
        <taxon>Bacteria</taxon>
        <taxon>Bacillati</taxon>
        <taxon>Actinomycetota</taxon>
        <taxon>Actinomycetes</taxon>
        <taxon>Kitasatosporales</taxon>
        <taxon>Streptomycetaceae</taxon>
        <taxon>Streptomyces</taxon>
    </lineage>
</organism>
<protein>
    <recommendedName>
        <fullName evidence="4">PNPLA domain-containing protein</fullName>
    </recommendedName>
</protein>
<sequence>MAYLVMTEISRLLAALTVADRSAYPAGALSGWPGFAPWRDEKRAGAVDVWRLAAPHLTLTGGADGRELVLGWIRTYLLLDIIVFAPAYVLAVYLLLRKIWDMLGEDSPLSEAWIRGLALGVLVFDWCETGCTWFLVGDLSSQPSVRWAHTVAVFSCLKWFTLAVIALFGLLGLARILQKSLAVWLGGWAGGTMSTRGVWTRHRNQLGVLLVLGLLVVMPGGGPLEQLPDIERAWAHNRMGRELMGDVLGPVVTLFGLCLALWVAGRWALLHGVPTERKPQGKGSLICLLVLGVILGGAAFVLFRWGYGTLGALAIPIIMVVLAVWSLCLPQAWREPAAEETQFPPADERKRVRSIGRALAVVPLAIAGLGLTRAYARPYFLGSSIAANTEKASFFGGYAQVVAWFWFGVATAVLAGPVVYELIRFAEERWLDRPKLPLQAGWHDRRRWVPALLGGVLLLAAVSMGVPLALDPIGWGPRLRSLGVLVLVLATVTLIAGWLARHAEYHLPLPALRYLHFRLTPIWLLVVGALVLEAQLDTVGGYHEVRLRPRAASAGPPAKSFDAAAHFDAWFTGVKSCMDSDAKLKEATAVPMVFVAAPGGGIRAAYWTGSAMDELTKSPCAQDMVFGASGVSGGSLGLVGYTLGPKAGQPIEHQGREFAESLTGEDTLAANLAAMFYRDLPRALHGINNLGSIRPGDRAAVFERSWERIDPRLKKEFLSDTRLPDGRSPRRPLLLLNGTDVSSGCRVVVSSVLAAGGPVKDADPALNCQRAEVAALPGGGHKVVDPSRFAAAAIDAAAYTDKLGCKEKEQNQGLRLSTAVHLAARFPYVSPSGRMHHCITPPQAPHTRKMPPQTLADLDGGLLESSGLALLLELWEKLEPQVAAHNKAVANGGGGRLVLPLIAVLDNHYQSLGAAPRAQRQMELLAPLIASKAPKAALSATALGQVALYRFSGALPGTTVPPKIHVGALECPQVRSFFVAPSDRPGIAAPLGWVLSAMSKNDLDKQLKELVEAEGGACQAADSAAQDSPRGETPATFSTLLKLLEGPVTAVAR</sequence>
<feature type="transmembrane region" description="Helical" evidence="1">
    <location>
        <begin position="512"/>
        <end position="532"/>
    </location>
</feature>
<evidence type="ECO:0000313" key="3">
    <source>
        <dbReference type="Proteomes" id="UP000095759"/>
    </source>
</evidence>
<keyword evidence="1" id="KW-0812">Transmembrane</keyword>
<keyword evidence="1" id="KW-1133">Transmembrane helix</keyword>
<accession>A0A1E5NZB0</accession>
<evidence type="ECO:0000313" key="2">
    <source>
        <dbReference type="EMBL" id="OEJ21647.1"/>
    </source>
</evidence>
<feature type="transmembrane region" description="Helical" evidence="1">
    <location>
        <begin position="76"/>
        <end position="96"/>
    </location>
</feature>
<dbReference type="EMBL" id="MEHJ01000002">
    <property type="protein sequence ID" value="OEJ21647.1"/>
    <property type="molecule type" value="Genomic_DNA"/>
</dbReference>
<feature type="transmembrane region" description="Helical" evidence="1">
    <location>
        <begin position="313"/>
        <end position="333"/>
    </location>
</feature>
<feature type="transmembrane region" description="Helical" evidence="1">
    <location>
        <begin position="482"/>
        <end position="500"/>
    </location>
</feature>
<feature type="transmembrane region" description="Helical" evidence="1">
    <location>
        <begin position="403"/>
        <end position="423"/>
    </location>
</feature>
<proteinExistence type="predicted"/>
<comment type="caution">
    <text evidence="2">The sequence shown here is derived from an EMBL/GenBank/DDBJ whole genome shotgun (WGS) entry which is preliminary data.</text>
</comment>